<dbReference type="SFLD" id="SFLDG01066">
    <property type="entry name" value="organic_radical-activating_enz"/>
    <property type="match status" value="1"/>
</dbReference>
<evidence type="ECO:0000256" key="5">
    <source>
        <dbReference type="ARBA" id="ARBA00022723"/>
    </source>
</evidence>
<accession>A0A1L7RHF0</accession>
<evidence type="ECO:0000256" key="1">
    <source>
        <dbReference type="ARBA" id="ARBA00001966"/>
    </source>
</evidence>
<dbReference type="Gene3D" id="3.20.20.70">
    <property type="entry name" value="Aldolase class I"/>
    <property type="match status" value="1"/>
</dbReference>
<dbReference type="GO" id="GO:0046872">
    <property type="term" value="F:metal ion binding"/>
    <property type="evidence" value="ECO:0007669"/>
    <property type="project" value="UniProtKB-KW"/>
</dbReference>
<dbReference type="PIRSF" id="PIRSF000371">
    <property type="entry name" value="PFL_act_enz"/>
    <property type="match status" value="1"/>
</dbReference>
<dbReference type="PANTHER" id="PTHR30352">
    <property type="entry name" value="PYRUVATE FORMATE-LYASE-ACTIVATING ENZYME"/>
    <property type="match status" value="1"/>
</dbReference>
<dbReference type="PANTHER" id="PTHR30352:SF4">
    <property type="entry name" value="PYRUVATE FORMATE-LYASE 2-ACTIVATING ENZYME"/>
    <property type="match status" value="1"/>
</dbReference>
<dbReference type="InterPro" id="IPR058240">
    <property type="entry name" value="rSAM_sf"/>
</dbReference>
<keyword evidence="8" id="KW-0411">Iron-sulfur</keyword>
<dbReference type="InterPro" id="IPR007197">
    <property type="entry name" value="rSAM"/>
</dbReference>
<keyword evidence="7" id="KW-0408">Iron</keyword>
<keyword evidence="4" id="KW-0949">S-adenosyl-L-methionine</keyword>
<reference evidence="10" key="1">
    <citation type="submission" date="2014-07" db="EMBL/GenBank/DDBJ databases">
        <authorList>
            <person name="Zhang J.E."/>
            <person name="Yang H."/>
            <person name="Guo J."/>
            <person name="Deng Z."/>
            <person name="Luo H."/>
            <person name="Luo M."/>
            <person name="Zhao B."/>
        </authorList>
    </citation>
    <scope>NUCLEOTIDE SEQUENCE</scope>
    <source>
        <strain evidence="10">AM4</strain>
    </source>
</reference>
<evidence type="ECO:0000256" key="4">
    <source>
        <dbReference type="ARBA" id="ARBA00022691"/>
    </source>
</evidence>
<evidence type="ECO:0000259" key="9">
    <source>
        <dbReference type="PROSITE" id="PS51918"/>
    </source>
</evidence>
<keyword evidence="10" id="KW-0456">Lyase</keyword>
<dbReference type="InterPro" id="IPR001989">
    <property type="entry name" value="Radical_activat_CS"/>
</dbReference>
<dbReference type="GO" id="GO:0016829">
    <property type="term" value="F:lyase activity"/>
    <property type="evidence" value="ECO:0007669"/>
    <property type="project" value="UniProtKB-KW"/>
</dbReference>
<dbReference type="Pfam" id="PF04055">
    <property type="entry name" value="Radical_SAM"/>
    <property type="match status" value="1"/>
</dbReference>
<gene>
    <name evidence="10" type="ORF">AAM4_1224</name>
</gene>
<dbReference type="InterPro" id="IPR034457">
    <property type="entry name" value="Organic_radical-activating"/>
</dbReference>
<evidence type="ECO:0000256" key="7">
    <source>
        <dbReference type="ARBA" id="ARBA00023004"/>
    </source>
</evidence>
<evidence type="ECO:0000256" key="6">
    <source>
        <dbReference type="ARBA" id="ARBA00023002"/>
    </source>
</evidence>
<dbReference type="SUPFAM" id="SSF102114">
    <property type="entry name" value="Radical SAM enzymes"/>
    <property type="match status" value="1"/>
</dbReference>
<dbReference type="InterPro" id="IPR012839">
    <property type="entry name" value="Organic_radical_activase"/>
</dbReference>
<evidence type="ECO:0000256" key="3">
    <source>
        <dbReference type="ARBA" id="ARBA00022485"/>
    </source>
</evidence>
<comment type="cofactor">
    <cofactor evidence="1">
        <name>[4Fe-4S] cluster</name>
        <dbReference type="ChEBI" id="CHEBI:49883"/>
    </cofactor>
</comment>
<dbReference type="RefSeq" id="WP_210579820.1">
    <property type="nucleotide sequence ID" value="NZ_LK995494.1"/>
</dbReference>
<keyword evidence="6" id="KW-0560">Oxidoreductase</keyword>
<evidence type="ECO:0000313" key="10">
    <source>
        <dbReference type="EMBL" id="CED91056.1"/>
    </source>
</evidence>
<dbReference type="EMBL" id="LK995494">
    <property type="protein sequence ID" value="CED91056.1"/>
    <property type="molecule type" value="Genomic_DNA"/>
</dbReference>
<evidence type="ECO:0000256" key="8">
    <source>
        <dbReference type="ARBA" id="ARBA00023014"/>
    </source>
</evidence>
<proteinExistence type="inferred from homology"/>
<protein>
    <submittedName>
        <fullName evidence="10">Pyruvate formate-lyase 2-activating enzyme</fullName>
    </submittedName>
</protein>
<dbReference type="CDD" id="cd01335">
    <property type="entry name" value="Radical_SAM"/>
    <property type="match status" value="1"/>
</dbReference>
<sequence length="272" mass="30047">MTSHPLASPNEAARRADNTAVVFNIQRFSLHDGPGIRTVVFLKGCPLACPWCANPESINPGIERLLDPTTGEATPAGRTHTLAEVLKECEADRPFFEESGGGVTLSGGEPMMQHVFATALLQELQQRGIHTAMESTGHVAPRVFDRALDHLDYLLIDVKHHDRDAHKRWTGGYNDLPLRNLSRALERGIRTQVRIPVIPGVNDALDDATAFADLLRSLGVERVQLLPFHQFGERKYTLLGRPYHMAGVPALHPEDLVDYRAAMVHAGIDAFF</sequence>
<dbReference type="GO" id="GO:0051539">
    <property type="term" value="F:4 iron, 4 sulfur cluster binding"/>
    <property type="evidence" value="ECO:0007669"/>
    <property type="project" value="UniProtKB-KW"/>
</dbReference>
<dbReference type="InterPro" id="IPR013785">
    <property type="entry name" value="Aldolase_TIM"/>
</dbReference>
<dbReference type="NCBIfam" id="TIGR02494">
    <property type="entry name" value="PFLE_PFLC"/>
    <property type="match status" value="1"/>
</dbReference>
<dbReference type="PROSITE" id="PS01087">
    <property type="entry name" value="RADICAL_ACTIVATING"/>
    <property type="match status" value="1"/>
</dbReference>
<keyword evidence="10" id="KW-0670">Pyruvate</keyword>
<dbReference type="AlphaFoldDB" id="A0A1L7RHF0"/>
<evidence type="ECO:0000256" key="2">
    <source>
        <dbReference type="ARBA" id="ARBA00009777"/>
    </source>
</evidence>
<organism evidence="10">
    <name type="scientific">Actinomyces succiniciruminis</name>
    <dbReference type="NCBI Taxonomy" id="1522002"/>
    <lineage>
        <taxon>Bacteria</taxon>
        <taxon>Bacillati</taxon>
        <taxon>Actinomycetota</taxon>
        <taxon>Actinomycetes</taxon>
        <taxon>Actinomycetales</taxon>
        <taxon>Actinomycetaceae</taxon>
        <taxon>Actinomyces</taxon>
    </lineage>
</organism>
<comment type="similarity">
    <text evidence="2">Belongs to the organic radical-activating enzymes family.</text>
</comment>
<dbReference type="SFLD" id="SFLDS00029">
    <property type="entry name" value="Radical_SAM"/>
    <property type="match status" value="1"/>
</dbReference>
<keyword evidence="3" id="KW-0004">4Fe-4S</keyword>
<feature type="domain" description="Radical SAM core" evidence="9">
    <location>
        <begin position="31"/>
        <end position="269"/>
    </location>
</feature>
<keyword evidence="5" id="KW-0479">Metal-binding</keyword>
<name>A0A1L7RHF0_9ACTO</name>
<dbReference type="GO" id="GO:0016491">
    <property type="term" value="F:oxidoreductase activity"/>
    <property type="evidence" value="ECO:0007669"/>
    <property type="project" value="UniProtKB-KW"/>
</dbReference>
<dbReference type="PROSITE" id="PS51918">
    <property type="entry name" value="RADICAL_SAM"/>
    <property type="match status" value="1"/>
</dbReference>